<protein>
    <recommendedName>
        <fullName evidence="3">LTD domain-containing protein</fullName>
    </recommendedName>
</protein>
<dbReference type="EMBL" id="JBFXLS010000134">
    <property type="protein sequence ID" value="KAL2813951.1"/>
    <property type="molecule type" value="Genomic_DNA"/>
</dbReference>
<organism evidence="1 2">
    <name type="scientific">Aspergillus cavernicola</name>
    <dbReference type="NCBI Taxonomy" id="176166"/>
    <lineage>
        <taxon>Eukaryota</taxon>
        <taxon>Fungi</taxon>
        <taxon>Dikarya</taxon>
        <taxon>Ascomycota</taxon>
        <taxon>Pezizomycotina</taxon>
        <taxon>Eurotiomycetes</taxon>
        <taxon>Eurotiomycetidae</taxon>
        <taxon>Eurotiales</taxon>
        <taxon>Aspergillaceae</taxon>
        <taxon>Aspergillus</taxon>
        <taxon>Aspergillus subgen. Nidulantes</taxon>
    </lineage>
</organism>
<evidence type="ECO:0008006" key="3">
    <source>
        <dbReference type="Google" id="ProtNLM"/>
    </source>
</evidence>
<dbReference type="InterPro" id="IPR019268">
    <property type="entry name" value="DUF2278"/>
</dbReference>
<accession>A0ABR4HEQ1</accession>
<evidence type="ECO:0000313" key="2">
    <source>
        <dbReference type="Proteomes" id="UP001610335"/>
    </source>
</evidence>
<proteinExistence type="predicted"/>
<comment type="caution">
    <text evidence="1">The sequence shown here is derived from an EMBL/GenBank/DDBJ whole genome shotgun (WGS) entry which is preliminary data.</text>
</comment>
<evidence type="ECO:0000313" key="1">
    <source>
        <dbReference type="EMBL" id="KAL2813951.1"/>
    </source>
</evidence>
<sequence>MPVTNYGVWKARAAGSIVESHADDRRSPHLSLYYHEDPNANPDFDPSLRDDNNNIPGFFRAAINIKSGHRQDSRLVYWVNGDFEQHRMAERLDNLPFGFRPLRGATDETRGLDYIRGNLFNTPSGRRLFHDLPGPDNDIIEVLQPEIDDIVEKQADIYLFGARFGSNDGIHDVHMNQGNARQWKNDDGVFQDGGLVIHRKDSNQWVGIFLAFASQAVHTDNRSGHAISSMTWDNFLLPDIIENAVVIKEAYVNPGPGQSRSVTLSNLMNRRVPLENWTIHSSAGGRQLLPLDYILAARGTELFEVPDCPLSTDGDIITLVNEEGLKVVGVSYNRTQGSRQGSPIVFR</sequence>
<dbReference type="Proteomes" id="UP001610335">
    <property type="component" value="Unassembled WGS sequence"/>
</dbReference>
<keyword evidence="2" id="KW-1185">Reference proteome</keyword>
<reference evidence="1 2" key="1">
    <citation type="submission" date="2024-07" db="EMBL/GenBank/DDBJ databases">
        <title>Section-level genome sequencing and comparative genomics of Aspergillus sections Usti and Cavernicolus.</title>
        <authorList>
            <consortium name="Lawrence Berkeley National Laboratory"/>
            <person name="Nybo J.L."/>
            <person name="Vesth T.C."/>
            <person name="Theobald S."/>
            <person name="Frisvad J.C."/>
            <person name="Larsen T.O."/>
            <person name="Kjaerboelling I."/>
            <person name="Rothschild-Mancinelli K."/>
            <person name="Lyhne E.K."/>
            <person name="Kogle M.E."/>
            <person name="Barry K."/>
            <person name="Clum A."/>
            <person name="Na H."/>
            <person name="Ledsgaard L."/>
            <person name="Lin J."/>
            <person name="Lipzen A."/>
            <person name="Kuo A."/>
            <person name="Riley R."/>
            <person name="Mondo S."/>
            <person name="LaButti K."/>
            <person name="Haridas S."/>
            <person name="Pangalinan J."/>
            <person name="Salamov A.A."/>
            <person name="Simmons B.A."/>
            <person name="Magnuson J.K."/>
            <person name="Chen J."/>
            <person name="Drula E."/>
            <person name="Henrissat B."/>
            <person name="Wiebenga A."/>
            <person name="Lubbers R.J."/>
            <person name="Gomes A.C."/>
            <person name="Makela M.R."/>
            <person name="Stajich J."/>
            <person name="Grigoriev I.V."/>
            <person name="Mortensen U.H."/>
            <person name="De vries R.P."/>
            <person name="Baker S.E."/>
            <person name="Andersen M.R."/>
        </authorList>
    </citation>
    <scope>NUCLEOTIDE SEQUENCE [LARGE SCALE GENOMIC DNA]</scope>
    <source>
        <strain evidence="1 2">CBS 600.67</strain>
    </source>
</reference>
<name>A0ABR4HEQ1_9EURO</name>
<gene>
    <name evidence="1" type="ORF">BDW59DRAFT_154563</name>
</gene>
<dbReference type="Pfam" id="PF10042">
    <property type="entry name" value="DUF2278"/>
    <property type="match status" value="1"/>
</dbReference>